<dbReference type="EMBL" id="LNPX01000048">
    <property type="protein sequence ID" value="OEK52685.1"/>
    <property type="molecule type" value="Genomic_DNA"/>
</dbReference>
<dbReference type="Proteomes" id="UP001152422">
    <property type="component" value="Unassembled WGS sequence"/>
</dbReference>
<evidence type="ECO:0000313" key="4">
    <source>
        <dbReference type="Proteomes" id="UP001152422"/>
    </source>
</evidence>
<reference evidence="2" key="2">
    <citation type="submission" date="2015-11" db="EMBL/GenBank/DDBJ databases">
        <authorList>
            <person name="Wolfe B.E."/>
        </authorList>
    </citation>
    <scope>NUCLEOTIDE SEQUENCE</scope>
    <source>
        <strain evidence="2">738_7</strain>
    </source>
</reference>
<accession>A0A1E5TGV9</accession>
<protein>
    <submittedName>
        <fullName evidence="1">Uncharacterized protein</fullName>
    </submittedName>
</protein>
<name>A0A1E5TGV9_9STAP</name>
<keyword evidence="4" id="KW-1185">Reference proteome</keyword>
<gene>
    <name evidence="2" type="ORF">ASS94_11460</name>
    <name evidence="1" type="ORF">M4L89_09780</name>
</gene>
<reference evidence="1" key="3">
    <citation type="submission" date="2022-05" db="EMBL/GenBank/DDBJ databases">
        <title>Comparative genomics of Staphylococcus equorum isolates.</title>
        <authorList>
            <person name="Luelf R.H."/>
        </authorList>
    </citation>
    <scope>NUCLEOTIDE SEQUENCE</scope>
    <source>
        <strain evidence="1">TMW 2.2497</strain>
    </source>
</reference>
<evidence type="ECO:0000313" key="1">
    <source>
        <dbReference type="EMBL" id="MDG0846511.1"/>
    </source>
</evidence>
<proteinExistence type="predicted"/>
<dbReference type="EMBL" id="JAMBQA010000004">
    <property type="protein sequence ID" value="MDG0846511.1"/>
    <property type="molecule type" value="Genomic_DNA"/>
</dbReference>
<dbReference type="GeneID" id="69846466"/>
<organism evidence="1 4">
    <name type="scientific">Staphylococcus equorum</name>
    <dbReference type="NCBI Taxonomy" id="246432"/>
    <lineage>
        <taxon>Bacteria</taxon>
        <taxon>Bacillati</taxon>
        <taxon>Bacillota</taxon>
        <taxon>Bacilli</taxon>
        <taxon>Bacillales</taxon>
        <taxon>Staphylococcaceae</taxon>
        <taxon>Staphylococcus</taxon>
    </lineage>
</organism>
<comment type="caution">
    <text evidence="1">The sequence shown here is derived from an EMBL/GenBank/DDBJ whole genome shotgun (WGS) entry which is preliminary data.</text>
</comment>
<dbReference type="KEGG" id="seqo:SE1039_06350"/>
<evidence type="ECO:0000313" key="2">
    <source>
        <dbReference type="EMBL" id="OEK52685.1"/>
    </source>
</evidence>
<sequence length="90" mass="10601">MSKYILSYNLNSISYGYEKLPAKLNTLGNALYIYRGLWLLKSDLERNEIYESIKNSFNSNDDFLIFKFEESPLGMLSEQKYDEILQILND</sequence>
<dbReference type="RefSeq" id="WP_002508221.1">
    <property type="nucleotide sequence ID" value="NZ_CP013114.1"/>
</dbReference>
<evidence type="ECO:0000313" key="3">
    <source>
        <dbReference type="Proteomes" id="UP000095464"/>
    </source>
</evidence>
<dbReference type="AlphaFoldDB" id="A0A1E5TGV9"/>
<dbReference type="Proteomes" id="UP000095464">
    <property type="component" value="Unassembled WGS sequence"/>
</dbReference>
<reference evidence="3" key="1">
    <citation type="submission" date="2015-11" db="EMBL/GenBank/DDBJ databases">
        <title>Genomic diversity of Staphylococcus saprophyticus strains from urinary tract infections, animal surfaces, and fermented foods.</title>
        <authorList>
            <person name="Wolfe B.E."/>
        </authorList>
    </citation>
    <scope>NUCLEOTIDE SEQUENCE [LARGE SCALE GENOMIC DNA]</scope>
    <source>
        <strain evidence="3">738_7</strain>
    </source>
</reference>